<dbReference type="GO" id="GO:0008270">
    <property type="term" value="F:zinc ion binding"/>
    <property type="evidence" value="ECO:0007669"/>
    <property type="project" value="UniProtKB-KW"/>
</dbReference>
<evidence type="ECO:0000256" key="2">
    <source>
        <dbReference type="SAM" id="MobiDB-lite"/>
    </source>
</evidence>
<dbReference type="InterPro" id="IPR036236">
    <property type="entry name" value="Znf_C2H2_sf"/>
</dbReference>
<feature type="compositionally biased region" description="Polar residues" evidence="2">
    <location>
        <begin position="161"/>
        <end position="174"/>
    </location>
</feature>
<dbReference type="SUPFAM" id="SSF57667">
    <property type="entry name" value="beta-beta-alpha zinc fingers"/>
    <property type="match status" value="1"/>
</dbReference>
<dbReference type="EMBL" id="CAJVPG010000008">
    <property type="protein sequence ID" value="CAG8223081.1"/>
    <property type="molecule type" value="Genomic_DNA"/>
</dbReference>
<protein>
    <recommendedName>
        <fullName evidence="3">C2H2-type domain-containing protein</fullName>
    </recommendedName>
</protein>
<feature type="compositionally biased region" description="Basic and acidic residues" evidence="2">
    <location>
        <begin position="128"/>
        <end position="149"/>
    </location>
</feature>
<dbReference type="Proteomes" id="UP001152649">
    <property type="component" value="Unassembled WGS sequence"/>
</dbReference>
<keyword evidence="1" id="KW-0479">Metal-binding</keyword>
<feature type="region of interest" description="Disordered" evidence="2">
    <location>
        <begin position="116"/>
        <end position="181"/>
    </location>
</feature>
<dbReference type="OrthoDB" id="10254627at2759"/>
<dbReference type="PROSITE" id="PS50157">
    <property type="entry name" value="ZINC_FINGER_C2H2_2"/>
    <property type="match status" value="1"/>
</dbReference>
<keyword evidence="1" id="KW-0863">Zinc-finger</keyword>
<keyword evidence="5" id="KW-1185">Reference proteome</keyword>
<feature type="domain" description="C2H2-type" evidence="3">
    <location>
        <begin position="103"/>
        <end position="133"/>
    </location>
</feature>
<sequence length="181" mass="20251">MLSTCYTIQRTNIFREPLGRLSCPLRKPRRNATAPVTAYRVIEEISSCRTSIVSILNNDDNLSFTVRSSSRYNQTQTSSAYHATSADLLPVSYGKKYTGEKSVHCPICSKAFTRKDNMKQHIPKHRTHSDDTRSTSDPEHDGRWAKSRPEASYTSAPPPLKTSQPIETAMQSQPGPGPRLP</sequence>
<evidence type="ECO:0000313" key="5">
    <source>
        <dbReference type="Proteomes" id="UP001152649"/>
    </source>
</evidence>
<proteinExistence type="predicted"/>
<evidence type="ECO:0000259" key="3">
    <source>
        <dbReference type="PROSITE" id="PS50157"/>
    </source>
</evidence>
<dbReference type="AlphaFoldDB" id="A0A9W4N0M5"/>
<evidence type="ECO:0000313" key="4">
    <source>
        <dbReference type="EMBL" id="CAG8223081.1"/>
    </source>
</evidence>
<dbReference type="Gene3D" id="3.30.160.60">
    <property type="entry name" value="Classic Zinc Finger"/>
    <property type="match status" value="1"/>
</dbReference>
<accession>A0A9W4N0M5</accession>
<comment type="caution">
    <text evidence="4">The sequence shown here is derived from an EMBL/GenBank/DDBJ whole genome shotgun (WGS) entry which is preliminary data.</text>
</comment>
<gene>
    <name evidence="4" type="ORF">PSALAMII_LOCUS100</name>
</gene>
<dbReference type="PROSITE" id="PS00028">
    <property type="entry name" value="ZINC_FINGER_C2H2_1"/>
    <property type="match status" value="1"/>
</dbReference>
<organism evidence="4 5">
    <name type="scientific">Penicillium salamii</name>
    <dbReference type="NCBI Taxonomy" id="1612424"/>
    <lineage>
        <taxon>Eukaryota</taxon>
        <taxon>Fungi</taxon>
        <taxon>Dikarya</taxon>
        <taxon>Ascomycota</taxon>
        <taxon>Pezizomycotina</taxon>
        <taxon>Eurotiomycetes</taxon>
        <taxon>Eurotiomycetidae</taxon>
        <taxon>Eurotiales</taxon>
        <taxon>Aspergillaceae</taxon>
        <taxon>Penicillium</taxon>
    </lineage>
</organism>
<name>A0A9W4N0M5_9EURO</name>
<reference evidence="4" key="1">
    <citation type="submission" date="2021-07" db="EMBL/GenBank/DDBJ databases">
        <authorList>
            <person name="Branca A.L. A."/>
        </authorList>
    </citation>
    <scope>NUCLEOTIDE SEQUENCE</scope>
</reference>
<evidence type="ECO:0000256" key="1">
    <source>
        <dbReference type="PROSITE-ProRule" id="PRU00042"/>
    </source>
</evidence>
<dbReference type="InterPro" id="IPR013087">
    <property type="entry name" value="Znf_C2H2_type"/>
</dbReference>
<keyword evidence="1" id="KW-0862">Zinc</keyword>